<keyword evidence="9" id="KW-0851">Voltage-gated channel</keyword>
<keyword evidence="6 16" id="KW-0812">Transmembrane</keyword>
<feature type="transmembrane region" description="Helical" evidence="17">
    <location>
        <begin position="236"/>
        <end position="253"/>
    </location>
</feature>
<keyword evidence="10" id="KW-0630">Potassium</keyword>
<dbReference type="PANTHER" id="PTHR11003">
    <property type="entry name" value="POTASSIUM CHANNEL, SUBFAMILY K"/>
    <property type="match status" value="1"/>
</dbReference>
<dbReference type="Pfam" id="PF07885">
    <property type="entry name" value="Ion_trans_2"/>
    <property type="match status" value="2"/>
</dbReference>
<dbReference type="GO" id="GO:0034702">
    <property type="term" value="C:monoatomic ion channel complex"/>
    <property type="evidence" value="ECO:0007669"/>
    <property type="project" value="UniProtKB-KW"/>
</dbReference>
<evidence type="ECO:0000259" key="18">
    <source>
        <dbReference type="Pfam" id="PF07885"/>
    </source>
</evidence>
<dbReference type="AlphaFoldDB" id="A0A8C4Z6C8"/>
<evidence type="ECO:0000256" key="16">
    <source>
        <dbReference type="RuleBase" id="RU003857"/>
    </source>
</evidence>
<keyword evidence="14 16" id="KW-0407">Ion channel</keyword>
<organism evidence="19 20">
    <name type="scientific">Gadus morhua</name>
    <name type="common">Atlantic cod</name>
    <dbReference type="NCBI Taxonomy" id="8049"/>
    <lineage>
        <taxon>Eukaryota</taxon>
        <taxon>Metazoa</taxon>
        <taxon>Chordata</taxon>
        <taxon>Craniata</taxon>
        <taxon>Vertebrata</taxon>
        <taxon>Euteleostomi</taxon>
        <taxon>Actinopterygii</taxon>
        <taxon>Neopterygii</taxon>
        <taxon>Teleostei</taxon>
        <taxon>Neoteleostei</taxon>
        <taxon>Acanthomorphata</taxon>
        <taxon>Zeiogadaria</taxon>
        <taxon>Gadariae</taxon>
        <taxon>Gadiformes</taxon>
        <taxon>Gadoidei</taxon>
        <taxon>Gadidae</taxon>
        <taxon>Gadus</taxon>
    </lineage>
</organism>
<dbReference type="InterPro" id="IPR005410">
    <property type="entry name" value="2pore_dom_K_chnl_THIK"/>
</dbReference>
<dbReference type="GO" id="GO:0022841">
    <property type="term" value="F:potassium ion leak channel activity"/>
    <property type="evidence" value="ECO:0007669"/>
    <property type="project" value="TreeGrafter"/>
</dbReference>
<dbReference type="Gene3D" id="1.10.287.70">
    <property type="match status" value="1"/>
</dbReference>
<evidence type="ECO:0000256" key="4">
    <source>
        <dbReference type="ARBA" id="ARBA00022475"/>
    </source>
</evidence>
<keyword evidence="3 16" id="KW-0813">Transport</keyword>
<evidence type="ECO:0000256" key="17">
    <source>
        <dbReference type="SAM" id="Phobius"/>
    </source>
</evidence>
<evidence type="ECO:0000256" key="1">
    <source>
        <dbReference type="ARBA" id="ARBA00004651"/>
    </source>
</evidence>
<comment type="catalytic activity">
    <reaction evidence="15">
        <text>K(+)(in) = K(+)(out)</text>
        <dbReference type="Rhea" id="RHEA:29463"/>
        <dbReference type="ChEBI" id="CHEBI:29103"/>
    </reaction>
</comment>
<dbReference type="SUPFAM" id="SSF81324">
    <property type="entry name" value="Voltage-gated potassium channels"/>
    <property type="match status" value="2"/>
</dbReference>
<feature type="transmembrane region" description="Helical" evidence="17">
    <location>
        <begin position="134"/>
        <end position="155"/>
    </location>
</feature>
<evidence type="ECO:0000256" key="10">
    <source>
        <dbReference type="ARBA" id="ARBA00022958"/>
    </source>
</evidence>
<dbReference type="GO" id="GO:0030322">
    <property type="term" value="P:stabilization of membrane potential"/>
    <property type="evidence" value="ECO:0007669"/>
    <property type="project" value="TreeGrafter"/>
</dbReference>
<proteinExistence type="inferred from homology"/>
<evidence type="ECO:0000256" key="9">
    <source>
        <dbReference type="ARBA" id="ARBA00022882"/>
    </source>
</evidence>
<feature type="transmembrane region" description="Helical" evidence="17">
    <location>
        <begin position="31"/>
        <end position="50"/>
    </location>
</feature>
<reference evidence="19" key="2">
    <citation type="submission" date="2025-09" db="UniProtKB">
        <authorList>
            <consortium name="Ensembl"/>
        </authorList>
    </citation>
    <scope>IDENTIFICATION</scope>
</reference>
<sequence>MAQRRGGGGGAGGAGRCSRPPMNEDNARFCLLAGLILLYLLCGAAVFSALERPYELRARRRWTQRLDEFTRAHGVEVAALQGLLRDYEEANGAGIRVDALRPRWDFSGAFYFVGTVVSTIGFGMNTPATISGKIFLIFYGLIGCAATILFFNLFLERIITMLAYIMRWFHERQLRHSGAGALGEGGRAPRREDDSLEGWKPSVYYVMLILGVASVIIACSASTLYCAMEDWSYVDSLYFCFVAFSTIGFGDLVSSQRQQYEGQGAYRLGNCLFILMGVCCIYSLFNVISIVIKQTLNWILAKLACGGGSETDCGPGGEGGAYPGRRLSGEMISVNEFNKVSLALLQKQLSDSAHHHQGHAPPSHAHLNGFSGGVGALAIMNNRLQETSCDR</sequence>
<dbReference type="InterPro" id="IPR003280">
    <property type="entry name" value="2pore_dom_K_chnl"/>
</dbReference>
<reference evidence="19" key="1">
    <citation type="submission" date="2025-08" db="UniProtKB">
        <authorList>
            <consortium name="Ensembl"/>
        </authorList>
    </citation>
    <scope>IDENTIFICATION</scope>
</reference>
<dbReference type="PANTHER" id="PTHR11003:SF264">
    <property type="entry name" value="POTASSIUM CHANNEL SUBFAMILY K MEMBER 13-LIKE"/>
    <property type="match status" value="1"/>
</dbReference>
<protein>
    <submittedName>
        <fullName evidence="19">Potassium channel, subfamily K, member 12 like</fullName>
    </submittedName>
</protein>
<comment type="subcellular location">
    <subcellularLocation>
        <location evidence="1">Cell membrane</location>
        <topology evidence="1">Multi-pass membrane protein</topology>
    </subcellularLocation>
</comment>
<keyword evidence="13 17" id="KW-0472">Membrane</keyword>
<evidence type="ECO:0000256" key="13">
    <source>
        <dbReference type="ARBA" id="ARBA00023136"/>
    </source>
</evidence>
<dbReference type="InterPro" id="IPR013099">
    <property type="entry name" value="K_chnl_dom"/>
</dbReference>
<dbReference type="Ensembl" id="ENSGMOT00000007883.2">
    <property type="protein sequence ID" value="ENSGMOP00000007662.2"/>
    <property type="gene ID" value="ENSGMOG00000007189.2"/>
</dbReference>
<feature type="transmembrane region" description="Helical" evidence="17">
    <location>
        <begin position="265"/>
        <end position="285"/>
    </location>
</feature>
<accession>A0A8C4Z6C8</accession>
<evidence type="ECO:0000256" key="5">
    <source>
        <dbReference type="ARBA" id="ARBA00022538"/>
    </source>
</evidence>
<evidence type="ECO:0000256" key="12">
    <source>
        <dbReference type="ARBA" id="ARBA00023065"/>
    </source>
</evidence>
<dbReference type="PRINTS" id="PR01333">
    <property type="entry name" value="2POREKCHANEL"/>
</dbReference>
<evidence type="ECO:0000256" key="2">
    <source>
        <dbReference type="ARBA" id="ARBA00006666"/>
    </source>
</evidence>
<name>A0A8C4Z6C8_GADMO</name>
<keyword evidence="7" id="KW-0479">Metal-binding</keyword>
<dbReference type="GeneTree" id="ENSGT00940000166868"/>
<comment type="similarity">
    <text evidence="2 16">Belongs to the two pore domain potassium channel (TC 1.A.1.8) family.</text>
</comment>
<feature type="domain" description="Potassium channel" evidence="18">
    <location>
        <begin position="215"/>
        <end position="293"/>
    </location>
</feature>
<evidence type="ECO:0000256" key="3">
    <source>
        <dbReference type="ARBA" id="ARBA00022448"/>
    </source>
</evidence>
<keyword evidence="11 17" id="KW-1133">Transmembrane helix</keyword>
<evidence type="ECO:0000256" key="7">
    <source>
        <dbReference type="ARBA" id="ARBA00022723"/>
    </source>
</evidence>
<dbReference type="GO" id="GO:0015271">
    <property type="term" value="F:outward rectifier potassium channel activity"/>
    <property type="evidence" value="ECO:0007669"/>
    <property type="project" value="TreeGrafter"/>
</dbReference>
<feature type="transmembrane region" description="Helical" evidence="17">
    <location>
        <begin position="203"/>
        <end position="224"/>
    </location>
</feature>
<dbReference type="PRINTS" id="PR01588">
    <property type="entry name" value="THIKCHANNEL"/>
</dbReference>
<evidence type="ECO:0000256" key="8">
    <source>
        <dbReference type="ARBA" id="ARBA00022826"/>
    </source>
</evidence>
<dbReference type="Proteomes" id="UP000694546">
    <property type="component" value="Chromosome 7"/>
</dbReference>
<keyword evidence="8" id="KW-0631">Potassium channel</keyword>
<dbReference type="FunFam" id="1.10.287.70:FF:000070">
    <property type="entry name" value="Potassium channel, subfamily K, member 12 like"/>
    <property type="match status" value="1"/>
</dbReference>
<keyword evidence="20" id="KW-1185">Reference proteome</keyword>
<keyword evidence="12 16" id="KW-0406">Ion transport</keyword>
<keyword evidence="4" id="KW-1003">Cell membrane</keyword>
<feature type="domain" description="Potassium channel" evidence="18">
    <location>
        <begin position="102"/>
        <end position="158"/>
    </location>
</feature>
<dbReference type="GO" id="GO:0005886">
    <property type="term" value="C:plasma membrane"/>
    <property type="evidence" value="ECO:0007669"/>
    <property type="project" value="UniProtKB-SubCell"/>
</dbReference>
<keyword evidence="5" id="KW-0633">Potassium transport</keyword>
<evidence type="ECO:0000256" key="11">
    <source>
        <dbReference type="ARBA" id="ARBA00022989"/>
    </source>
</evidence>
<feature type="transmembrane region" description="Helical" evidence="17">
    <location>
        <begin position="109"/>
        <end position="128"/>
    </location>
</feature>
<dbReference type="GO" id="GO:0046872">
    <property type="term" value="F:metal ion binding"/>
    <property type="evidence" value="ECO:0007669"/>
    <property type="project" value="UniProtKB-KW"/>
</dbReference>
<evidence type="ECO:0000256" key="14">
    <source>
        <dbReference type="ARBA" id="ARBA00023303"/>
    </source>
</evidence>
<evidence type="ECO:0000256" key="15">
    <source>
        <dbReference type="ARBA" id="ARBA00034430"/>
    </source>
</evidence>
<evidence type="ECO:0000313" key="20">
    <source>
        <dbReference type="Proteomes" id="UP000694546"/>
    </source>
</evidence>
<evidence type="ECO:0000313" key="19">
    <source>
        <dbReference type="Ensembl" id="ENSGMOP00000007662.2"/>
    </source>
</evidence>
<evidence type="ECO:0000256" key="6">
    <source>
        <dbReference type="ARBA" id="ARBA00022692"/>
    </source>
</evidence>